<dbReference type="Proteomes" id="UP000887576">
    <property type="component" value="Unplaced"/>
</dbReference>
<reference evidence="2" key="1">
    <citation type="submission" date="2022-11" db="UniProtKB">
        <authorList>
            <consortium name="WormBaseParasite"/>
        </authorList>
    </citation>
    <scope>IDENTIFICATION</scope>
</reference>
<protein>
    <submittedName>
        <fullName evidence="2">NAD-dependent epimerase/dehydratase domain-containing protein</fullName>
    </submittedName>
</protein>
<evidence type="ECO:0000313" key="1">
    <source>
        <dbReference type="Proteomes" id="UP000887576"/>
    </source>
</evidence>
<evidence type="ECO:0000313" key="2">
    <source>
        <dbReference type="WBParaSite" id="JU765_v2.g20272.t1"/>
    </source>
</evidence>
<proteinExistence type="predicted"/>
<dbReference type="WBParaSite" id="JU765_v2.g20272.t1">
    <property type="protein sequence ID" value="JU765_v2.g20272.t1"/>
    <property type="gene ID" value="JU765_v2.g20272"/>
</dbReference>
<organism evidence="1 2">
    <name type="scientific">Panagrolaimus sp. JU765</name>
    <dbReference type="NCBI Taxonomy" id="591449"/>
    <lineage>
        <taxon>Eukaryota</taxon>
        <taxon>Metazoa</taxon>
        <taxon>Ecdysozoa</taxon>
        <taxon>Nematoda</taxon>
        <taxon>Chromadorea</taxon>
        <taxon>Rhabditida</taxon>
        <taxon>Tylenchina</taxon>
        <taxon>Panagrolaimomorpha</taxon>
        <taxon>Panagrolaimoidea</taxon>
        <taxon>Panagrolaimidae</taxon>
        <taxon>Panagrolaimus</taxon>
    </lineage>
</organism>
<name>A0AC34QXT4_9BILA</name>
<sequence>MLSTIGRSSLTRPPSILVAVRLSSDESSVQKVPTPKVSSTLAQLRKGTGGRASFSGSVVTVFGSTGFLGTSVVNRLAKSGNQLILPYRCDPYYIRELKIVGELGQILFFPYELKDEEAIRKTMKYSNVVVNLIGTNMPTKNYDFYETHQHGPGRIARLAKEMGVERVIHVSALGATPNPRPVMLKEGSQFLKSKGLGEEAVKEEFPSATIIRPAIMYGENDQFIYPYVSRFRKTIYDTVWLYKAGEQTYKMPVYVNDVANAISHAVNDPTTAGKTYELVGPHCYQLSELMDFMYKRARCVPQFNFQYRRHGLYDPYFRALIKGTELWGKFFKCKVPLNWEWIEYVECTNDVLNNLPGFADLGITRLSEFEYTGGAWADKRSFFGYYEEEHQDYKPPPLPLRSPPIIKGRIDPRLADSKRGFGLDAV</sequence>
<accession>A0AC34QXT4</accession>